<dbReference type="InterPro" id="IPR036388">
    <property type="entry name" value="WH-like_DNA-bd_sf"/>
</dbReference>
<dbReference type="Gene3D" id="1.10.1740.10">
    <property type="match status" value="1"/>
</dbReference>
<gene>
    <name evidence="9" type="ORF">B0F87_102489</name>
</gene>
<dbReference type="EMBL" id="PTIZ01000002">
    <property type="protein sequence ID" value="PPK77376.1"/>
    <property type="molecule type" value="Genomic_DNA"/>
</dbReference>
<keyword evidence="5 6" id="KW-0804">Transcription</keyword>
<dbReference type="NCBIfam" id="TIGR02937">
    <property type="entry name" value="sigma70-ECF"/>
    <property type="match status" value="1"/>
</dbReference>
<dbReference type="SUPFAM" id="SSF88946">
    <property type="entry name" value="Sigma2 domain of RNA polymerase sigma factors"/>
    <property type="match status" value="1"/>
</dbReference>
<feature type="domain" description="RNA polymerase sigma-70 region 2" evidence="7">
    <location>
        <begin position="14"/>
        <end position="77"/>
    </location>
</feature>
<evidence type="ECO:0000256" key="1">
    <source>
        <dbReference type="ARBA" id="ARBA00010641"/>
    </source>
</evidence>
<dbReference type="RefSeq" id="WP_104428044.1">
    <property type="nucleotide sequence ID" value="NZ_PTIZ01000002.1"/>
</dbReference>
<dbReference type="Pfam" id="PF08281">
    <property type="entry name" value="Sigma70_r4_2"/>
    <property type="match status" value="1"/>
</dbReference>
<dbReference type="AlphaFoldDB" id="A0A2S6HIV2"/>
<accession>A0A2S6HIV2</accession>
<dbReference type="GO" id="GO:0003677">
    <property type="term" value="F:DNA binding"/>
    <property type="evidence" value="ECO:0007669"/>
    <property type="project" value="UniProtKB-KW"/>
</dbReference>
<dbReference type="CDD" id="cd06171">
    <property type="entry name" value="Sigma70_r4"/>
    <property type="match status" value="1"/>
</dbReference>
<name>A0A2S6HIV2_9GAMM</name>
<evidence type="ECO:0000256" key="6">
    <source>
        <dbReference type="RuleBase" id="RU000716"/>
    </source>
</evidence>
<dbReference type="InterPro" id="IPR039425">
    <property type="entry name" value="RNA_pol_sigma-70-like"/>
</dbReference>
<dbReference type="PANTHER" id="PTHR43133:SF63">
    <property type="entry name" value="RNA POLYMERASE SIGMA FACTOR FECI-RELATED"/>
    <property type="match status" value="1"/>
</dbReference>
<keyword evidence="3 6" id="KW-0731">Sigma factor</keyword>
<evidence type="ECO:0000313" key="9">
    <source>
        <dbReference type="EMBL" id="PPK77376.1"/>
    </source>
</evidence>
<dbReference type="Pfam" id="PF04542">
    <property type="entry name" value="Sigma70_r2"/>
    <property type="match status" value="1"/>
</dbReference>
<keyword evidence="4 6" id="KW-0238">DNA-binding</keyword>
<evidence type="ECO:0000256" key="3">
    <source>
        <dbReference type="ARBA" id="ARBA00023082"/>
    </source>
</evidence>
<comment type="similarity">
    <text evidence="1 6">Belongs to the sigma-70 factor family. ECF subfamily.</text>
</comment>
<sequence length="167" mass="19480">MTEKISRNILQGWFQHYSSDLLVFFCRKVGEPDADDLVQEVYLRALTYPLSATIIKPRAFLFRIATNLVVDHVRKQSYRQHDNYEEIEYRTITSLLGPEDSLCGTERLKKFRDALAQLPADHRQAFLLNRFDGLSHMEIAQFMGISDKTVQRYIAKAFDHCLSCLEF</sequence>
<dbReference type="GO" id="GO:0016987">
    <property type="term" value="F:sigma factor activity"/>
    <property type="evidence" value="ECO:0007669"/>
    <property type="project" value="UniProtKB-KW"/>
</dbReference>
<keyword evidence="2 6" id="KW-0805">Transcription regulation</keyword>
<dbReference type="InterPro" id="IPR014284">
    <property type="entry name" value="RNA_pol_sigma-70_dom"/>
</dbReference>
<dbReference type="SUPFAM" id="SSF88659">
    <property type="entry name" value="Sigma3 and sigma4 domains of RNA polymerase sigma factors"/>
    <property type="match status" value="1"/>
</dbReference>
<dbReference type="InterPro" id="IPR013324">
    <property type="entry name" value="RNA_pol_sigma_r3/r4-like"/>
</dbReference>
<protein>
    <recommendedName>
        <fullName evidence="6">RNA polymerase sigma factor</fullName>
    </recommendedName>
</protein>
<dbReference type="Proteomes" id="UP000240010">
    <property type="component" value="Unassembled WGS sequence"/>
</dbReference>
<feature type="domain" description="RNA polymerase sigma factor 70 region 4 type 2" evidence="8">
    <location>
        <begin position="110"/>
        <end position="161"/>
    </location>
</feature>
<dbReference type="InterPro" id="IPR000838">
    <property type="entry name" value="RNA_pol_sigma70_ECF_CS"/>
</dbReference>
<dbReference type="PROSITE" id="PS01063">
    <property type="entry name" value="SIGMA70_ECF"/>
    <property type="match status" value="1"/>
</dbReference>
<dbReference type="PANTHER" id="PTHR43133">
    <property type="entry name" value="RNA POLYMERASE ECF-TYPE SIGMA FACTO"/>
    <property type="match status" value="1"/>
</dbReference>
<proteinExistence type="inferred from homology"/>
<evidence type="ECO:0000256" key="5">
    <source>
        <dbReference type="ARBA" id="ARBA00023163"/>
    </source>
</evidence>
<evidence type="ECO:0000313" key="10">
    <source>
        <dbReference type="Proteomes" id="UP000240010"/>
    </source>
</evidence>
<comment type="caution">
    <text evidence="9">The sequence shown here is derived from an EMBL/GenBank/DDBJ whole genome shotgun (WGS) entry which is preliminary data.</text>
</comment>
<evidence type="ECO:0000256" key="4">
    <source>
        <dbReference type="ARBA" id="ARBA00023125"/>
    </source>
</evidence>
<dbReference type="Gene3D" id="1.10.10.10">
    <property type="entry name" value="Winged helix-like DNA-binding domain superfamily/Winged helix DNA-binding domain"/>
    <property type="match status" value="1"/>
</dbReference>
<organism evidence="9 10">
    <name type="scientific">Methylobacter tundripaludum</name>
    <dbReference type="NCBI Taxonomy" id="173365"/>
    <lineage>
        <taxon>Bacteria</taxon>
        <taxon>Pseudomonadati</taxon>
        <taxon>Pseudomonadota</taxon>
        <taxon>Gammaproteobacteria</taxon>
        <taxon>Methylococcales</taxon>
        <taxon>Methylococcaceae</taxon>
        <taxon>Methylobacter</taxon>
    </lineage>
</organism>
<dbReference type="InterPro" id="IPR013325">
    <property type="entry name" value="RNA_pol_sigma_r2"/>
</dbReference>
<reference evidence="9 10" key="1">
    <citation type="submission" date="2018-02" db="EMBL/GenBank/DDBJ databases">
        <title>Subsurface microbial communities from deep shales in Ohio and West Virginia, USA.</title>
        <authorList>
            <person name="Wrighton K."/>
        </authorList>
    </citation>
    <scope>NUCLEOTIDE SEQUENCE [LARGE SCALE GENOMIC DNA]</scope>
    <source>
        <strain evidence="9 10">OWC-DMM</strain>
    </source>
</reference>
<dbReference type="InterPro" id="IPR007627">
    <property type="entry name" value="RNA_pol_sigma70_r2"/>
</dbReference>
<evidence type="ECO:0000259" key="8">
    <source>
        <dbReference type="Pfam" id="PF08281"/>
    </source>
</evidence>
<dbReference type="InterPro" id="IPR013249">
    <property type="entry name" value="RNA_pol_sigma70_r4_t2"/>
</dbReference>
<dbReference type="GO" id="GO:0006352">
    <property type="term" value="P:DNA-templated transcription initiation"/>
    <property type="evidence" value="ECO:0007669"/>
    <property type="project" value="InterPro"/>
</dbReference>
<evidence type="ECO:0000259" key="7">
    <source>
        <dbReference type="Pfam" id="PF04542"/>
    </source>
</evidence>
<evidence type="ECO:0000256" key="2">
    <source>
        <dbReference type="ARBA" id="ARBA00023015"/>
    </source>
</evidence>